<comment type="catalytic activity">
    <reaction evidence="12">
        <text>1,2-dihexadecanoyl-sn-glycero-3-phospho-(1D-myo-inositol-3,4,5-trisphosphate) + H2O = 1,2-dihexadecanoyl-sn-glycero-3-phospho-(1D-myo-inositol-4,5-bisphosphate) + phosphate</text>
        <dbReference type="Rhea" id="RHEA:43560"/>
        <dbReference type="ChEBI" id="CHEBI:15377"/>
        <dbReference type="ChEBI" id="CHEBI:43474"/>
        <dbReference type="ChEBI" id="CHEBI:83420"/>
        <dbReference type="ChEBI" id="CHEBI:83423"/>
    </reaction>
    <physiologicalReaction direction="left-to-right" evidence="12">
        <dbReference type="Rhea" id="RHEA:43561"/>
    </physiologicalReaction>
</comment>
<feature type="compositionally biased region" description="Polar residues" evidence="22">
    <location>
        <begin position="80"/>
        <end position="94"/>
    </location>
</feature>
<evidence type="ECO:0000256" key="20">
    <source>
        <dbReference type="ARBA" id="ARBA00048832"/>
    </source>
</evidence>
<evidence type="ECO:0000256" key="15">
    <source>
        <dbReference type="ARBA" id="ARBA00043734"/>
    </source>
</evidence>
<keyword evidence="27" id="KW-1185">Reference proteome</keyword>
<evidence type="ECO:0000256" key="1">
    <source>
        <dbReference type="ARBA" id="ARBA00004487"/>
    </source>
</evidence>
<feature type="domain" description="Tyrosine specific protein phosphatases" evidence="23">
    <location>
        <begin position="227"/>
        <end position="298"/>
    </location>
</feature>
<dbReference type="Pfam" id="PF10409">
    <property type="entry name" value="PTEN_C2"/>
    <property type="match status" value="1"/>
</dbReference>
<feature type="domain" description="Phosphatase tensin-type" evidence="24">
    <location>
        <begin position="146"/>
        <end position="310"/>
    </location>
</feature>
<evidence type="ECO:0000313" key="26">
    <source>
        <dbReference type="EMBL" id="CDW89841.1"/>
    </source>
</evidence>
<keyword evidence="11" id="KW-0966">Cell projection</keyword>
<dbReference type="OrthoDB" id="16692at2759"/>
<comment type="catalytic activity">
    <reaction evidence="20">
        <text>O-phospho-L-threonyl-[protein] + H2O = L-threonyl-[protein] + phosphate</text>
        <dbReference type="Rhea" id="RHEA:47004"/>
        <dbReference type="Rhea" id="RHEA-COMP:11060"/>
        <dbReference type="Rhea" id="RHEA-COMP:11605"/>
        <dbReference type="ChEBI" id="CHEBI:15377"/>
        <dbReference type="ChEBI" id="CHEBI:30013"/>
        <dbReference type="ChEBI" id="CHEBI:43474"/>
        <dbReference type="ChEBI" id="CHEBI:61977"/>
        <dbReference type="EC" id="3.1.3.16"/>
    </reaction>
    <physiologicalReaction direction="left-to-right" evidence="20">
        <dbReference type="Rhea" id="RHEA:47005"/>
    </physiologicalReaction>
</comment>
<protein>
    <recommendedName>
        <fullName evidence="14">Phosphatidylinositol 3,4,5-trisphosphate 3-phosphatase and dual-specificity protein phosphatase PTEN</fullName>
        <ecNumber evidence="6">3.1.3.16</ecNumber>
        <ecNumber evidence="5">3.1.3.48</ecNumber>
        <ecNumber evidence="4">3.1.3.67</ecNumber>
    </recommendedName>
    <alternativeName>
        <fullName evidence="18">Inositol polyphosphate 3-phosphatase</fullName>
    </alternativeName>
</protein>
<dbReference type="InterPro" id="IPR000387">
    <property type="entry name" value="Tyr_Pase_dom"/>
</dbReference>
<keyword evidence="9" id="KW-0904">Protein phosphatase</keyword>
<dbReference type="GO" id="GO:0050793">
    <property type="term" value="P:regulation of developmental process"/>
    <property type="evidence" value="ECO:0007669"/>
    <property type="project" value="UniProtKB-ARBA"/>
</dbReference>
<dbReference type="InterPro" id="IPR051281">
    <property type="entry name" value="Dual-spec_lipid-protein_phosph"/>
</dbReference>
<dbReference type="AlphaFoldDB" id="A0A078B6J1"/>
<dbReference type="SUPFAM" id="SSF49562">
    <property type="entry name" value="C2 domain (Calcium/lipid-binding domain, CaLB)"/>
    <property type="match status" value="1"/>
</dbReference>
<dbReference type="OMA" id="CSEREYN"/>
<evidence type="ECO:0000256" key="8">
    <source>
        <dbReference type="ARBA" id="ARBA00022801"/>
    </source>
</evidence>
<evidence type="ECO:0000256" key="22">
    <source>
        <dbReference type="SAM" id="MobiDB-lite"/>
    </source>
</evidence>
<dbReference type="SMART" id="SM01326">
    <property type="entry name" value="PTEN_C2"/>
    <property type="match status" value="1"/>
</dbReference>
<evidence type="ECO:0000259" key="24">
    <source>
        <dbReference type="PROSITE" id="PS51181"/>
    </source>
</evidence>
<dbReference type="InterPro" id="IPR016130">
    <property type="entry name" value="Tyr_Pase_AS"/>
</dbReference>
<evidence type="ECO:0000256" key="11">
    <source>
        <dbReference type="ARBA" id="ARBA00023273"/>
    </source>
</evidence>
<dbReference type="GO" id="GO:0016314">
    <property type="term" value="F:phosphatidylinositol-3,4,5-trisphosphate 3-phosphatase activity"/>
    <property type="evidence" value="ECO:0007669"/>
    <property type="project" value="UniProtKB-EC"/>
</dbReference>
<evidence type="ECO:0000256" key="12">
    <source>
        <dbReference type="ARBA" id="ARBA00034256"/>
    </source>
</evidence>
<evidence type="ECO:0000256" key="19">
    <source>
        <dbReference type="ARBA" id="ARBA00047986"/>
    </source>
</evidence>
<gene>
    <name evidence="26" type="primary">Contig14264.g15189</name>
    <name evidence="26" type="ORF">STYLEM_18980</name>
</gene>
<dbReference type="InterPro" id="IPR003595">
    <property type="entry name" value="Tyr_Pase_cat"/>
</dbReference>
<evidence type="ECO:0000256" key="9">
    <source>
        <dbReference type="ARBA" id="ARBA00022912"/>
    </source>
</evidence>
<evidence type="ECO:0000313" key="27">
    <source>
        <dbReference type="Proteomes" id="UP000039865"/>
    </source>
</evidence>
<feature type="compositionally biased region" description="Low complexity" evidence="22">
    <location>
        <begin position="68"/>
        <end position="79"/>
    </location>
</feature>
<dbReference type="InterPro" id="IPR035892">
    <property type="entry name" value="C2_domain_sf"/>
</dbReference>
<evidence type="ECO:0000256" key="4">
    <source>
        <dbReference type="ARBA" id="ARBA00013015"/>
    </source>
</evidence>
<comment type="catalytic activity">
    <reaction evidence="16">
        <text>a 1,2-diacyl-sn-glycero-3-phospho-(1D-myo-inositol-3,4,5-trisphosphate) + H2O = a 1,2-diacyl-sn-glycero-3-phospho-(1D-myo-inositol-4,5-bisphosphate) + phosphate</text>
        <dbReference type="Rhea" id="RHEA:25017"/>
        <dbReference type="ChEBI" id="CHEBI:15377"/>
        <dbReference type="ChEBI" id="CHEBI:43474"/>
        <dbReference type="ChEBI" id="CHEBI:57836"/>
        <dbReference type="ChEBI" id="CHEBI:58456"/>
        <dbReference type="EC" id="3.1.3.67"/>
    </reaction>
    <physiologicalReaction direction="left-to-right" evidence="16">
        <dbReference type="Rhea" id="RHEA:25018"/>
    </physiologicalReaction>
</comment>
<dbReference type="Gene3D" id="3.90.190.10">
    <property type="entry name" value="Protein tyrosine phosphatase superfamily"/>
    <property type="match status" value="1"/>
</dbReference>
<dbReference type="PROSITE" id="PS00383">
    <property type="entry name" value="TYR_PHOSPHATASE_1"/>
    <property type="match status" value="1"/>
</dbReference>
<dbReference type="InParanoid" id="A0A078B6J1"/>
<reference evidence="26 27" key="1">
    <citation type="submission" date="2014-06" db="EMBL/GenBank/DDBJ databases">
        <authorList>
            <person name="Swart Estienne"/>
        </authorList>
    </citation>
    <scope>NUCLEOTIDE SEQUENCE [LARGE SCALE GENOMIC DNA]</scope>
    <source>
        <strain evidence="26 27">130c</strain>
    </source>
</reference>
<dbReference type="CDD" id="cd14509">
    <property type="entry name" value="PTP_PTEN"/>
    <property type="match status" value="1"/>
</dbReference>
<keyword evidence="8" id="KW-0378">Hydrolase</keyword>
<comment type="subcellular location">
    <subcellularLocation>
        <location evidence="1">Cell projection</location>
        <location evidence="1">Neuron projection</location>
    </subcellularLocation>
    <subcellularLocation>
        <location evidence="2">Cytoplasm</location>
    </subcellularLocation>
</comment>
<comment type="catalytic activity">
    <reaction evidence="15">
        <text>1D-myo-inositol 1,3,4,5-tetrakisphosphate + H2O = 1D-myo-inositol 1,4,5-trisphosphate + phosphate</text>
        <dbReference type="Rhea" id="RHEA:77155"/>
        <dbReference type="ChEBI" id="CHEBI:15377"/>
        <dbReference type="ChEBI" id="CHEBI:43474"/>
        <dbReference type="ChEBI" id="CHEBI:57895"/>
        <dbReference type="ChEBI" id="CHEBI:203600"/>
    </reaction>
    <physiologicalReaction direction="left-to-right" evidence="15">
        <dbReference type="Rhea" id="RHEA:77156"/>
    </physiologicalReaction>
</comment>
<comment type="catalytic activity">
    <reaction evidence="21">
        <text>O-phospho-L-tyrosyl-[protein] + H2O = L-tyrosyl-[protein] + phosphate</text>
        <dbReference type="Rhea" id="RHEA:10684"/>
        <dbReference type="Rhea" id="RHEA-COMP:10136"/>
        <dbReference type="Rhea" id="RHEA-COMP:20101"/>
        <dbReference type="ChEBI" id="CHEBI:15377"/>
        <dbReference type="ChEBI" id="CHEBI:43474"/>
        <dbReference type="ChEBI" id="CHEBI:46858"/>
        <dbReference type="ChEBI" id="CHEBI:61978"/>
        <dbReference type="EC" id="3.1.3.48"/>
    </reaction>
    <physiologicalReaction direction="left-to-right" evidence="21">
        <dbReference type="Rhea" id="RHEA:10685"/>
    </physiologicalReaction>
</comment>
<evidence type="ECO:0000256" key="2">
    <source>
        <dbReference type="ARBA" id="ARBA00004496"/>
    </source>
</evidence>
<dbReference type="InterPro" id="IPR029023">
    <property type="entry name" value="Tensin_phosphatase"/>
</dbReference>
<dbReference type="SMART" id="SM00404">
    <property type="entry name" value="PTPc_motif"/>
    <property type="match status" value="1"/>
</dbReference>
<dbReference type="GO" id="GO:0006629">
    <property type="term" value="P:lipid metabolic process"/>
    <property type="evidence" value="ECO:0007669"/>
    <property type="project" value="UniProtKB-KW"/>
</dbReference>
<proteinExistence type="inferred from homology"/>
<dbReference type="PROSITE" id="PS51182">
    <property type="entry name" value="C2_TENSIN"/>
    <property type="match status" value="1"/>
</dbReference>
<dbReference type="PANTHER" id="PTHR12305:SF81">
    <property type="entry name" value="PHOSPHATIDYLINOSITOL 3,4,5-TRISPHOSPHATE 3-PHOSPHATASE AND DUAL-SPECIFICITY PROTEIN PHOSPHATASE PTEN"/>
    <property type="match status" value="1"/>
</dbReference>
<dbReference type="InterPro" id="IPR029021">
    <property type="entry name" value="Prot-tyrosine_phosphatase-like"/>
</dbReference>
<evidence type="ECO:0000256" key="7">
    <source>
        <dbReference type="ARBA" id="ARBA00022490"/>
    </source>
</evidence>
<evidence type="ECO:0000256" key="10">
    <source>
        <dbReference type="ARBA" id="ARBA00023098"/>
    </source>
</evidence>
<feature type="domain" description="C2 tensin-type" evidence="25">
    <location>
        <begin position="324"/>
        <end position="454"/>
    </location>
</feature>
<dbReference type="EMBL" id="CCKQ01017922">
    <property type="protein sequence ID" value="CDW89841.1"/>
    <property type="molecule type" value="Genomic_DNA"/>
</dbReference>
<dbReference type="EC" id="3.1.3.16" evidence="6"/>
<evidence type="ECO:0000256" key="5">
    <source>
        <dbReference type="ARBA" id="ARBA00013064"/>
    </source>
</evidence>
<dbReference type="SUPFAM" id="SSF52799">
    <property type="entry name" value="(Phosphotyrosine protein) phosphatases II"/>
    <property type="match status" value="1"/>
</dbReference>
<dbReference type="InterPro" id="IPR014020">
    <property type="entry name" value="Tensin_C2-dom"/>
</dbReference>
<comment type="catalytic activity">
    <reaction evidence="17">
        <text>1D-myo-inositol 1,3,4,5,6-pentakisphosphate + H2O = 1D-myo-inositol 1,4,5,6-tetrakisphosphate + phosphate</text>
        <dbReference type="Rhea" id="RHEA:77143"/>
        <dbReference type="ChEBI" id="CHEBI:15377"/>
        <dbReference type="ChEBI" id="CHEBI:43474"/>
        <dbReference type="ChEBI" id="CHEBI:57627"/>
        <dbReference type="ChEBI" id="CHEBI:57733"/>
    </reaction>
    <physiologicalReaction direction="left-to-right" evidence="17">
        <dbReference type="Rhea" id="RHEA:77144"/>
    </physiologicalReaction>
</comment>
<evidence type="ECO:0000256" key="14">
    <source>
        <dbReference type="ARBA" id="ARBA00034338"/>
    </source>
</evidence>
<dbReference type="Proteomes" id="UP000039865">
    <property type="component" value="Unassembled WGS sequence"/>
</dbReference>
<evidence type="ECO:0000256" key="6">
    <source>
        <dbReference type="ARBA" id="ARBA00013081"/>
    </source>
</evidence>
<dbReference type="Pfam" id="PF22785">
    <property type="entry name" value="Tc-R-P"/>
    <property type="match status" value="1"/>
</dbReference>
<accession>A0A078B6J1</accession>
<evidence type="ECO:0000259" key="25">
    <source>
        <dbReference type="PROSITE" id="PS51182"/>
    </source>
</evidence>
<dbReference type="GO" id="GO:0004722">
    <property type="term" value="F:protein serine/threonine phosphatase activity"/>
    <property type="evidence" value="ECO:0007669"/>
    <property type="project" value="UniProtKB-EC"/>
</dbReference>
<evidence type="ECO:0000256" key="13">
    <source>
        <dbReference type="ARBA" id="ARBA00034268"/>
    </source>
</evidence>
<name>A0A078B6J1_STYLE</name>
<evidence type="ECO:0000256" key="17">
    <source>
        <dbReference type="ARBA" id="ARBA00043762"/>
    </source>
</evidence>
<evidence type="ECO:0000259" key="23">
    <source>
        <dbReference type="PROSITE" id="PS50056"/>
    </source>
</evidence>
<comment type="catalytic activity">
    <reaction evidence="19">
        <text>O-phospho-L-seryl-[protein] + H2O = L-seryl-[protein] + phosphate</text>
        <dbReference type="Rhea" id="RHEA:20629"/>
        <dbReference type="Rhea" id="RHEA-COMP:9863"/>
        <dbReference type="Rhea" id="RHEA-COMP:11604"/>
        <dbReference type="ChEBI" id="CHEBI:15377"/>
        <dbReference type="ChEBI" id="CHEBI:29999"/>
        <dbReference type="ChEBI" id="CHEBI:43474"/>
        <dbReference type="ChEBI" id="CHEBI:83421"/>
        <dbReference type="EC" id="3.1.3.16"/>
    </reaction>
    <physiologicalReaction direction="left-to-right" evidence="19">
        <dbReference type="Rhea" id="RHEA:20630"/>
    </physiologicalReaction>
</comment>
<evidence type="ECO:0000256" key="16">
    <source>
        <dbReference type="ARBA" id="ARBA00043760"/>
    </source>
</evidence>
<comment type="similarity">
    <text evidence="3">Belongs to the PTEN phosphatase protein family.</text>
</comment>
<keyword evidence="7" id="KW-0963">Cytoplasm</keyword>
<evidence type="ECO:0000256" key="18">
    <source>
        <dbReference type="ARBA" id="ARBA00044309"/>
    </source>
</evidence>
<dbReference type="PANTHER" id="PTHR12305">
    <property type="entry name" value="PHOSPHATASE WITH HOMOLOGY TO TENSIN"/>
    <property type="match status" value="1"/>
</dbReference>
<evidence type="ECO:0000256" key="21">
    <source>
        <dbReference type="ARBA" id="ARBA00051341"/>
    </source>
</evidence>
<dbReference type="InterPro" id="IPR045101">
    <property type="entry name" value="PTP_PTEN"/>
</dbReference>
<feature type="region of interest" description="Disordered" evidence="22">
    <location>
        <begin position="1"/>
        <end position="21"/>
    </location>
</feature>
<dbReference type="EC" id="3.1.3.48" evidence="5"/>
<sequence>MFNNNTASGGANRSQNTKETTPIYTPQNYQLERGSHSNSILKNPLTTEGNSPDFRDHIAMSTGNFYQTNNTNNNIRNNIPESKTATTDMYYNPQNDEDSDDSSFTYSSEEEDKLDRKVDEVNKLMGISYKKKSLNVIKRMVSRKKRRYVQDDVTPRVIAMGYPGERLEQFYRNSMKDVQEFFKKKHSGYYKIYNLCQERSYNDKSFEKVSQRFRFEDHNPPPFDMILKFCQDIEEFMKEDERNVAAIHCKAGKGRTGVMICCYLIYSREFKAAHDALVFYGKIRTSNGKGVTIPSQIRYVYYFENFLQLRRQLYPQKNLIQMPRQVLKIYKIRMITTPQFQNGGIEPTFKVKYKDTVIYDYKQEGKSKFISSLSYYDFRISKANLLVYDDVKVEFFNKNKLSLKKIFHFWFHTAFIDNSGVLSMDKPMIEKASKDKKCSVFDRNFRIEVYMSKIKNYQMEEVYFDKDVVLELPVEKFTDEQQKLLKMAEDKPKLQRKLSL</sequence>
<evidence type="ECO:0000256" key="3">
    <source>
        <dbReference type="ARBA" id="ARBA00007881"/>
    </source>
</evidence>
<keyword evidence="10" id="KW-0443">Lipid metabolism</keyword>
<dbReference type="GO" id="GO:0004725">
    <property type="term" value="F:protein tyrosine phosphatase activity"/>
    <property type="evidence" value="ECO:0007669"/>
    <property type="project" value="UniProtKB-EC"/>
</dbReference>
<dbReference type="Gene3D" id="2.60.40.1110">
    <property type="match status" value="1"/>
</dbReference>
<dbReference type="GO" id="GO:0005829">
    <property type="term" value="C:cytosol"/>
    <property type="evidence" value="ECO:0007669"/>
    <property type="project" value="TreeGrafter"/>
</dbReference>
<comment type="catalytic activity">
    <reaction evidence="13">
        <text>1,2-dioctanoyl-sn-glycero-3-phospho-(1D-myo-inositol-3,4,5-trisphosphate) + H2O = 1,2-dioctanoyl-sn-glycero-3-phospho-(1D-myo-inositol-4,5-bisphosphate) + phosphate</text>
        <dbReference type="Rhea" id="RHEA:43552"/>
        <dbReference type="ChEBI" id="CHEBI:15377"/>
        <dbReference type="ChEBI" id="CHEBI:43474"/>
        <dbReference type="ChEBI" id="CHEBI:83416"/>
        <dbReference type="ChEBI" id="CHEBI:83419"/>
    </reaction>
    <physiologicalReaction direction="left-to-right" evidence="13">
        <dbReference type="Rhea" id="RHEA:43553"/>
    </physiologicalReaction>
</comment>
<dbReference type="EC" id="3.1.3.67" evidence="4"/>
<dbReference type="GO" id="GO:0042995">
    <property type="term" value="C:cell projection"/>
    <property type="evidence" value="ECO:0007669"/>
    <property type="project" value="UniProtKB-ARBA"/>
</dbReference>
<organism evidence="26 27">
    <name type="scientific">Stylonychia lemnae</name>
    <name type="common">Ciliate</name>
    <dbReference type="NCBI Taxonomy" id="5949"/>
    <lineage>
        <taxon>Eukaryota</taxon>
        <taxon>Sar</taxon>
        <taxon>Alveolata</taxon>
        <taxon>Ciliophora</taxon>
        <taxon>Intramacronucleata</taxon>
        <taxon>Spirotrichea</taxon>
        <taxon>Stichotrichia</taxon>
        <taxon>Sporadotrichida</taxon>
        <taxon>Oxytrichidae</taxon>
        <taxon>Stylonychinae</taxon>
        <taxon>Stylonychia</taxon>
    </lineage>
</organism>
<dbReference type="PROSITE" id="PS51181">
    <property type="entry name" value="PPASE_TENSIN"/>
    <property type="match status" value="1"/>
</dbReference>
<dbReference type="PROSITE" id="PS50056">
    <property type="entry name" value="TYR_PHOSPHATASE_2"/>
    <property type="match status" value="1"/>
</dbReference>
<feature type="region of interest" description="Disordered" evidence="22">
    <location>
        <begin position="66"/>
        <end position="111"/>
    </location>
</feature>